<evidence type="ECO:0000313" key="2">
    <source>
        <dbReference type="Proteomes" id="UP000024404"/>
    </source>
</evidence>
<dbReference type="EnsemblMetazoa" id="OVOC4432.1">
    <property type="protein sequence ID" value="OVOC4432.1"/>
    <property type="gene ID" value="WBGene00241241"/>
</dbReference>
<sequence>MSHFARSVRSAAGWLVDICAGRESIHHNSKVELWVDVAAAAAEFADCLPVIAVNRNSIEPYFPIPVNETVDI</sequence>
<keyword evidence="2" id="KW-1185">Reference proteome</keyword>
<dbReference type="Proteomes" id="UP000024404">
    <property type="component" value="Unassembled WGS sequence"/>
</dbReference>
<dbReference type="EMBL" id="CMVM020000132">
    <property type="status" value="NOT_ANNOTATED_CDS"/>
    <property type="molecule type" value="Genomic_DNA"/>
</dbReference>
<reference evidence="2" key="1">
    <citation type="submission" date="2013-10" db="EMBL/GenBank/DDBJ databases">
        <title>Genome sequencing of Onchocerca volvulus.</title>
        <authorList>
            <person name="Cotton J."/>
            <person name="Tsai J."/>
            <person name="Stanley E."/>
            <person name="Tracey A."/>
            <person name="Holroyd N."/>
            <person name="Lustigman S."/>
            <person name="Berriman M."/>
        </authorList>
    </citation>
    <scope>NUCLEOTIDE SEQUENCE</scope>
</reference>
<protein>
    <submittedName>
        <fullName evidence="1">Uncharacterized protein</fullName>
    </submittedName>
</protein>
<proteinExistence type="predicted"/>
<name>A0A8R1XVC8_ONCVO</name>
<accession>A0A8R1XVC8</accession>
<dbReference type="AlphaFoldDB" id="A0A8R1XVC8"/>
<reference evidence="1" key="2">
    <citation type="submission" date="2022-06" db="UniProtKB">
        <authorList>
            <consortium name="EnsemblMetazoa"/>
        </authorList>
    </citation>
    <scope>IDENTIFICATION</scope>
</reference>
<evidence type="ECO:0000313" key="1">
    <source>
        <dbReference type="EnsemblMetazoa" id="OVOC4432.1"/>
    </source>
</evidence>
<organism evidence="1 2">
    <name type="scientific">Onchocerca volvulus</name>
    <dbReference type="NCBI Taxonomy" id="6282"/>
    <lineage>
        <taxon>Eukaryota</taxon>
        <taxon>Metazoa</taxon>
        <taxon>Ecdysozoa</taxon>
        <taxon>Nematoda</taxon>
        <taxon>Chromadorea</taxon>
        <taxon>Rhabditida</taxon>
        <taxon>Spirurina</taxon>
        <taxon>Spiruromorpha</taxon>
        <taxon>Filarioidea</taxon>
        <taxon>Onchocercidae</taxon>
        <taxon>Onchocerca</taxon>
    </lineage>
</organism>